<name>A0AAP0PX02_9MAGN</name>
<sequence>MIRRRDPQQSILISLRDRRQDLISSIRRKKKNNQTPKLIFLVHLSAQNNPRQTPSPPLASSSPALSPPPSPSSATLIVVVLRDSAASLLPLHRPLLARRHHRPERRSAAALLHRDSAAARLIHDSAAGVLIRDSSPLVSSSATPPPLLIRDFAGARLVRDSAAGLLIHHSSPLVSSSATPPPLLIRESVGARLIRDSAGARLIRDSAAGLLIRDSAASLLPLHTPLAHRHRRQPSFTPVFFTWDLQMSFAIYDARCRKSAIRYTGNIYLIAKKRITPIYLTEEVFEHYKRKQATDEAFKKKSEQMSTNRKSEVGGPGTGISLHNAESISARQHGDTLAEYTRRLEKMSTQSPDTSIDEDTVYLEVVPAYGPHELEELQRDYRGCKKHC</sequence>
<comment type="caution">
    <text evidence="2">The sequence shown here is derived from an EMBL/GenBank/DDBJ whole genome shotgun (WGS) entry which is preliminary data.</text>
</comment>
<feature type="region of interest" description="Disordered" evidence="1">
    <location>
        <begin position="49"/>
        <end position="69"/>
    </location>
</feature>
<evidence type="ECO:0000256" key="1">
    <source>
        <dbReference type="SAM" id="MobiDB-lite"/>
    </source>
</evidence>
<evidence type="ECO:0000313" key="2">
    <source>
        <dbReference type="EMBL" id="KAK9158290.1"/>
    </source>
</evidence>
<keyword evidence="3" id="KW-1185">Reference proteome</keyword>
<feature type="region of interest" description="Disordered" evidence="1">
    <location>
        <begin position="296"/>
        <end position="328"/>
    </location>
</feature>
<protein>
    <submittedName>
        <fullName evidence="2">Uncharacterized protein</fullName>
    </submittedName>
</protein>
<reference evidence="2 3" key="1">
    <citation type="submission" date="2024-01" db="EMBL/GenBank/DDBJ databases">
        <title>Genome assemblies of Stephania.</title>
        <authorList>
            <person name="Yang L."/>
        </authorList>
    </citation>
    <scope>NUCLEOTIDE SEQUENCE [LARGE SCALE GENOMIC DNA]</scope>
    <source>
        <strain evidence="2">JXDWG</strain>
        <tissue evidence="2">Leaf</tissue>
    </source>
</reference>
<proteinExistence type="predicted"/>
<dbReference type="Proteomes" id="UP001419268">
    <property type="component" value="Unassembled WGS sequence"/>
</dbReference>
<evidence type="ECO:0000313" key="3">
    <source>
        <dbReference type="Proteomes" id="UP001419268"/>
    </source>
</evidence>
<dbReference type="AlphaFoldDB" id="A0AAP0PX02"/>
<accession>A0AAP0PX02</accession>
<organism evidence="2 3">
    <name type="scientific">Stephania cephalantha</name>
    <dbReference type="NCBI Taxonomy" id="152367"/>
    <lineage>
        <taxon>Eukaryota</taxon>
        <taxon>Viridiplantae</taxon>
        <taxon>Streptophyta</taxon>
        <taxon>Embryophyta</taxon>
        <taxon>Tracheophyta</taxon>
        <taxon>Spermatophyta</taxon>
        <taxon>Magnoliopsida</taxon>
        <taxon>Ranunculales</taxon>
        <taxon>Menispermaceae</taxon>
        <taxon>Menispermoideae</taxon>
        <taxon>Cissampelideae</taxon>
        <taxon>Stephania</taxon>
    </lineage>
</organism>
<dbReference type="EMBL" id="JBBNAG010000002">
    <property type="protein sequence ID" value="KAK9158290.1"/>
    <property type="molecule type" value="Genomic_DNA"/>
</dbReference>
<gene>
    <name evidence="2" type="ORF">Scep_004864</name>
</gene>